<evidence type="ECO:0000256" key="1">
    <source>
        <dbReference type="ARBA" id="ARBA00004141"/>
    </source>
</evidence>
<dbReference type="OrthoDB" id="528320at2"/>
<gene>
    <name evidence="7" type="ORF">SAMN02745716_0755</name>
</gene>
<evidence type="ECO:0000313" key="7">
    <source>
        <dbReference type="EMBL" id="SEH11401.1"/>
    </source>
</evidence>
<dbReference type="Proteomes" id="UP000222056">
    <property type="component" value="Unassembled WGS sequence"/>
</dbReference>
<dbReference type="InterPro" id="IPR002781">
    <property type="entry name" value="TM_pro_TauE-like"/>
</dbReference>
<accession>A0A1H6FKL2</accession>
<feature type="transmembrane region" description="Helical" evidence="6">
    <location>
        <begin position="48"/>
        <end position="64"/>
    </location>
</feature>
<dbReference type="GO" id="GO:0005886">
    <property type="term" value="C:plasma membrane"/>
    <property type="evidence" value="ECO:0007669"/>
    <property type="project" value="UniProtKB-SubCell"/>
</dbReference>
<feature type="transmembrane region" description="Helical" evidence="6">
    <location>
        <begin position="76"/>
        <end position="94"/>
    </location>
</feature>
<sequence length="138" mass="13843">MSVGDVVGLVVVGLAAGVASGLLGVGGGVLFVPGLVTFLGMSQVEAEATSLLAVAFVAVVGAWRQHGYGNVRLRDGLLVGAMSPVGVVVGTELANALPDRALAVSFAGIQLFFAWRLARRALKPPAAAAPSAPQRPAD</sequence>
<dbReference type="RefSeq" id="WP_093116336.1">
    <property type="nucleotide sequence ID" value="NZ_FNWJ01000001.1"/>
</dbReference>
<keyword evidence="5 6" id="KW-0472">Membrane</keyword>
<organism evidence="7 8">
    <name type="scientific">Thermoleophilum album</name>
    <dbReference type="NCBI Taxonomy" id="29539"/>
    <lineage>
        <taxon>Bacteria</taxon>
        <taxon>Bacillati</taxon>
        <taxon>Actinomycetota</taxon>
        <taxon>Thermoleophilia</taxon>
        <taxon>Thermoleophilales</taxon>
        <taxon>Thermoleophilaceae</taxon>
        <taxon>Thermoleophilum</taxon>
    </lineage>
</organism>
<evidence type="ECO:0000313" key="8">
    <source>
        <dbReference type="Proteomes" id="UP000222056"/>
    </source>
</evidence>
<dbReference type="InterPro" id="IPR051598">
    <property type="entry name" value="TSUP/Inactive_protease-like"/>
</dbReference>
<evidence type="ECO:0000256" key="6">
    <source>
        <dbReference type="RuleBase" id="RU363041"/>
    </source>
</evidence>
<reference evidence="8" key="1">
    <citation type="submission" date="2016-10" db="EMBL/GenBank/DDBJ databases">
        <authorList>
            <person name="Varghese N."/>
            <person name="Submissions S."/>
        </authorList>
    </citation>
    <scope>NUCLEOTIDE SEQUENCE [LARGE SCALE GENOMIC DNA]</scope>
    <source>
        <strain evidence="8">ATCC 35263</strain>
    </source>
</reference>
<comment type="subcellular location">
    <subcellularLocation>
        <location evidence="6">Cell membrane</location>
        <topology evidence="6">Multi-pass membrane protein</topology>
    </subcellularLocation>
    <subcellularLocation>
        <location evidence="1">Membrane</location>
        <topology evidence="1">Multi-pass membrane protein</topology>
    </subcellularLocation>
</comment>
<evidence type="ECO:0000256" key="2">
    <source>
        <dbReference type="ARBA" id="ARBA00009142"/>
    </source>
</evidence>
<keyword evidence="3 6" id="KW-0812">Transmembrane</keyword>
<name>A0A1H6FKL2_THEAL</name>
<evidence type="ECO:0000256" key="3">
    <source>
        <dbReference type="ARBA" id="ARBA00022692"/>
    </source>
</evidence>
<evidence type="ECO:0000256" key="5">
    <source>
        <dbReference type="ARBA" id="ARBA00023136"/>
    </source>
</evidence>
<dbReference type="EMBL" id="FNWJ01000001">
    <property type="protein sequence ID" value="SEH11401.1"/>
    <property type="molecule type" value="Genomic_DNA"/>
</dbReference>
<evidence type="ECO:0000256" key="4">
    <source>
        <dbReference type="ARBA" id="ARBA00022989"/>
    </source>
</evidence>
<keyword evidence="4 6" id="KW-1133">Transmembrane helix</keyword>
<dbReference type="Pfam" id="PF01925">
    <property type="entry name" value="TauE"/>
    <property type="match status" value="1"/>
</dbReference>
<dbReference type="AlphaFoldDB" id="A0A1H6FKL2"/>
<dbReference type="PANTHER" id="PTHR43701:SF2">
    <property type="entry name" value="MEMBRANE TRANSPORTER PROTEIN YJNA-RELATED"/>
    <property type="match status" value="1"/>
</dbReference>
<dbReference type="PANTHER" id="PTHR43701">
    <property type="entry name" value="MEMBRANE TRANSPORTER PROTEIN MJ0441-RELATED"/>
    <property type="match status" value="1"/>
</dbReference>
<protein>
    <recommendedName>
        <fullName evidence="6">Probable membrane transporter protein</fullName>
    </recommendedName>
</protein>
<feature type="transmembrane region" description="Helical" evidence="6">
    <location>
        <begin position="7"/>
        <end position="36"/>
    </location>
</feature>
<comment type="similarity">
    <text evidence="2 6">Belongs to the 4-toluene sulfonate uptake permease (TSUP) (TC 2.A.102) family.</text>
</comment>
<keyword evidence="8" id="KW-1185">Reference proteome</keyword>
<keyword evidence="6" id="KW-1003">Cell membrane</keyword>
<dbReference type="STRING" id="29539.SAMN02745716_0755"/>
<proteinExistence type="inferred from homology"/>